<dbReference type="PANTHER" id="PTHR10380">
    <property type="entry name" value="CUTICLE PROTEIN"/>
    <property type="match status" value="1"/>
</dbReference>
<dbReference type="AlphaFoldDB" id="E0VN89"/>
<name>E0VN89_PEDHC</name>
<dbReference type="KEGG" id="phu:Phum_PHUM331820"/>
<feature type="compositionally biased region" description="Basic and acidic residues" evidence="2">
    <location>
        <begin position="46"/>
        <end position="62"/>
    </location>
</feature>
<dbReference type="OrthoDB" id="6631236at2759"/>
<dbReference type="PANTHER" id="PTHR10380:SF234">
    <property type="entry name" value="CUTICULAR PROTEIN 97EA, ISOFORM A"/>
    <property type="match status" value="1"/>
</dbReference>
<accession>E0VN89</accession>
<feature type="compositionally biased region" description="Polar residues" evidence="2">
    <location>
        <begin position="716"/>
        <end position="733"/>
    </location>
</feature>
<dbReference type="Proteomes" id="UP000009046">
    <property type="component" value="Unassembled WGS sequence"/>
</dbReference>
<feature type="compositionally biased region" description="Polar residues" evidence="2">
    <location>
        <begin position="281"/>
        <end position="292"/>
    </location>
</feature>
<dbReference type="CTD" id="8236299"/>
<feature type="signal peptide" evidence="3">
    <location>
        <begin position="1"/>
        <end position="25"/>
    </location>
</feature>
<dbReference type="GO" id="GO:0062129">
    <property type="term" value="C:chitin-based extracellular matrix"/>
    <property type="evidence" value="ECO:0007669"/>
    <property type="project" value="TreeGrafter"/>
</dbReference>
<dbReference type="EMBL" id="DS235335">
    <property type="protein sequence ID" value="EEB14845.1"/>
    <property type="molecule type" value="Genomic_DNA"/>
</dbReference>
<reference evidence="4" key="1">
    <citation type="submission" date="2007-04" db="EMBL/GenBank/DDBJ databases">
        <title>Annotation of Pediculus humanus corporis strain USDA.</title>
        <authorList>
            <person name="Kirkness E."/>
            <person name="Hannick L."/>
            <person name="Hass B."/>
            <person name="Bruggner R."/>
            <person name="Lawson D."/>
            <person name="Bidwell S."/>
            <person name="Joardar V."/>
            <person name="Caler E."/>
            <person name="Walenz B."/>
            <person name="Inman J."/>
            <person name="Schobel S."/>
            <person name="Galinsky K."/>
            <person name="Amedeo P."/>
            <person name="Strausberg R."/>
        </authorList>
    </citation>
    <scope>NUCLEOTIDE SEQUENCE</scope>
    <source>
        <strain evidence="4">USDA</strain>
    </source>
</reference>
<dbReference type="GO" id="GO:0008010">
    <property type="term" value="F:structural constituent of chitin-based larval cuticle"/>
    <property type="evidence" value="ECO:0007669"/>
    <property type="project" value="TreeGrafter"/>
</dbReference>
<evidence type="ECO:0000313" key="6">
    <source>
        <dbReference type="Proteomes" id="UP000009046"/>
    </source>
</evidence>
<feature type="region of interest" description="Disordered" evidence="2">
    <location>
        <begin position="674"/>
        <end position="733"/>
    </location>
</feature>
<feature type="compositionally biased region" description="Low complexity" evidence="2">
    <location>
        <begin position="691"/>
        <end position="701"/>
    </location>
</feature>
<dbReference type="HOGENOM" id="CLU_378260_0_0_1"/>
<reference evidence="4" key="2">
    <citation type="submission" date="2007-04" db="EMBL/GenBank/DDBJ databases">
        <title>The genome of the human body louse.</title>
        <authorList>
            <consortium name="The Human Body Louse Genome Consortium"/>
            <person name="Kirkness E."/>
            <person name="Walenz B."/>
            <person name="Hass B."/>
            <person name="Bruggner R."/>
            <person name="Strausberg R."/>
        </authorList>
    </citation>
    <scope>NUCLEOTIDE SEQUENCE</scope>
    <source>
        <strain evidence="4">USDA</strain>
    </source>
</reference>
<feature type="region of interest" description="Disordered" evidence="2">
    <location>
        <begin position="338"/>
        <end position="358"/>
    </location>
</feature>
<sequence>MEILWKVFWISWLVCFASRKLYVTGNETTTLNSGTLNTTTTTTVEISERSDDHTEEPDKTQSDLDLETQDQVAILKQINRVNDDGSYTFGYEAADGSFKIETRDVNGNVKGMFGFINEDGELKRVSYSASNGTGFQSTGTLNIPPLPGTGLSSEEGINPKYNGDRFNQENNFKPKGLDESSTKISFVDSTTPVYESSPDTQPSKLPVYIFGSSTSSSPVTVTSKPVVIQHIPKVRPTPGSSSTIPTESEEILLKPLLSDLAPKRTSNTNFISFDNNDDTSESTLPEENSDNQSVIQVIRPRPGPFKKVIVTKRPVVATTPKVVTTTEYKSKDYVEKIKNEDSSTEGENGVRRQLGVTDNYLTTTTSNLATSGTEDSPDVYGGKQVTRPYPSTAFRTLFTQIPQHQRILQNSYIQNRNNYISAALGNPGLLPTPAPPQVVPLTTQAPNQQKTFPPSTPPEERDNTPTPIPQTIPDIQGQRQFILPPNFVGQYTPTVPSVGSYQQEQLPQQIFIPPALLDYLIRMLIIAQQRLLSQQRQQAINPYQHGVFTTVGPNNVPPEVINNQYDPRYYQPNKITYSNYSPALNGYSNTIPPRNTPDAQYPLPYYQAYPSFDPRYNYQSQMFSPLPYNRYQPRTLPYEVDSIRQPQNDEYMLRMLLDYSKYQAQTPLPIVQSTSTVVERSSSPYTIGRDSTTSSSTTPTPKVNPVRNVEILGQINEESQNINNYESSTKSEK</sequence>
<keyword evidence="1" id="KW-0193">Cuticle</keyword>
<reference evidence="5" key="3">
    <citation type="submission" date="2021-02" db="UniProtKB">
        <authorList>
            <consortium name="EnsemblMetazoa"/>
        </authorList>
    </citation>
    <scope>IDENTIFICATION</scope>
    <source>
        <strain evidence="5">USDA</strain>
    </source>
</reference>
<proteinExistence type="predicted"/>
<dbReference type="VEuPathDB" id="VectorBase:PHUM331820"/>
<dbReference type="PROSITE" id="PS51155">
    <property type="entry name" value="CHIT_BIND_RR_2"/>
    <property type="match status" value="1"/>
</dbReference>
<keyword evidence="3" id="KW-0732">Signal</keyword>
<feature type="region of interest" description="Disordered" evidence="2">
    <location>
        <begin position="445"/>
        <end position="466"/>
    </location>
</feature>
<evidence type="ECO:0000256" key="1">
    <source>
        <dbReference type="PROSITE-ProRule" id="PRU00497"/>
    </source>
</evidence>
<keyword evidence="6" id="KW-1185">Reference proteome</keyword>
<organism>
    <name type="scientific">Pediculus humanus subsp. corporis</name>
    <name type="common">Body louse</name>
    <dbReference type="NCBI Taxonomy" id="121224"/>
    <lineage>
        <taxon>Eukaryota</taxon>
        <taxon>Metazoa</taxon>
        <taxon>Ecdysozoa</taxon>
        <taxon>Arthropoda</taxon>
        <taxon>Hexapoda</taxon>
        <taxon>Insecta</taxon>
        <taxon>Pterygota</taxon>
        <taxon>Neoptera</taxon>
        <taxon>Paraneoptera</taxon>
        <taxon>Psocodea</taxon>
        <taxon>Troctomorpha</taxon>
        <taxon>Phthiraptera</taxon>
        <taxon>Anoplura</taxon>
        <taxon>Pediculidae</taxon>
        <taxon>Pediculus</taxon>
    </lineage>
</organism>
<gene>
    <name evidence="5" type="primary">8236299</name>
    <name evidence="4" type="ORF">Phum_PHUM331820</name>
</gene>
<evidence type="ECO:0000313" key="5">
    <source>
        <dbReference type="EnsemblMetazoa" id="PHUM331820-PA"/>
    </source>
</evidence>
<dbReference type="InterPro" id="IPR000618">
    <property type="entry name" value="Insect_cuticle"/>
</dbReference>
<dbReference type="GeneID" id="8236299"/>
<dbReference type="InParanoid" id="E0VN89"/>
<feature type="region of interest" description="Disordered" evidence="2">
    <location>
        <begin position="45"/>
        <end position="64"/>
    </location>
</feature>
<feature type="chain" id="PRO_5014570156" evidence="3">
    <location>
        <begin position="26"/>
        <end position="733"/>
    </location>
</feature>
<evidence type="ECO:0000256" key="3">
    <source>
        <dbReference type="SAM" id="SignalP"/>
    </source>
</evidence>
<feature type="compositionally biased region" description="Polar residues" evidence="2">
    <location>
        <begin position="674"/>
        <end position="685"/>
    </location>
</feature>
<dbReference type="RefSeq" id="XP_002427583.1">
    <property type="nucleotide sequence ID" value="XM_002427538.1"/>
</dbReference>
<evidence type="ECO:0000256" key="2">
    <source>
        <dbReference type="SAM" id="MobiDB-lite"/>
    </source>
</evidence>
<protein>
    <submittedName>
        <fullName evidence="4 5">Uncharacterized protein</fullName>
    </submittedName>
</protein>
<dbReference type="Pfam" id="PF00379">
    <property type="entry name" value="Chitin_bind_4"/>
    <property type="match status" value="1"/>
</dbReference>
<dbReference type="eggNOG" id="ENOG502S15F">
    <property type="taxonomic scope" value="Eukaryota"/>
</dbReference>
<dbReference type="EMBL" id="AAZO01003851">
    <property type="status" value="NOT_ANNOTATED_CDS"/>
    <property type="molecule type" value="Genomic_DNA"/>
</dbReference>
<evidence type="ECO:0000313" key="4">
    <source>
        <dbReference type="EMBL" id="EEB14845.1"/>
    </source>
</evidence>
<feature type="region of interest" description="Disordered" evidence="2">
    <location>
        <begin position="268"/>
        <end position="292"/>
    </location>
</feature>
<dbReference type="InterPro" id="IPR050468">
    <property type="entry name" value="Cuticle_Struct_Prot"/>
</dbReference>
<dbReference type="EnsemblMetazoa" id="PHUM331820-RA">
    <property type="protein sequence ID" value="PHUM331820-PA"/>
    <property type="gene ID" value="PHUM331820"/>
</dbReference>